<feature type="transmembrane region" description="Helical" evidence="6">
    <location>
        <begin position="109"/>
        <end position="130"/>
    </location>
</feature>
<keyword evidence="4 6" id="KW-1133">Transmembrane helix</keyword>
<dbReference type="GO" id="GO:0016020">
    <property type="term" value="C:membrane"/>
    <property type="evidence" value="ECO:0007669"/>
    <property type="project" value="UniProtKB-SubCell"/>
</dbReference>
<feature type="transmembrane region" description="Helical" evidence="6">
    <location>
        <begin position="40"/>
        <end position="61"/>
    </location>
</feature>
<reference evidence="7" key="2">
    <citation type="submission" date="2021-04" db="EMBL/GenBank/DDBJ databases">
        <authorList>
            <person name="Gilroy R."/>
        </authorList>
    </citation>
    <scope>NUCLEOTIDE SEQUENCE</scope>
    <source>
        <strain evidence="7">ChiHecec2B26-446</strain>
    </source>
</reference>
<dbReference type="PANTHER" id="PTHR11101">
    <property type="entry name" value="PHOSPHATE TRANSPORTER"/>
    <property type="match status" value="1"/>
</dbReference>
<dbReference type="Pfam" id="PF01384">
    <property type="entry name" value="PHO4"/>
    <property type="match status" value="2"/>
</dbReference>
<feature type="transmembrane region" description="Helical" evidence="6">
    <location>
        <begin position="82"/>
        <end position="103"/>
    </location>
</feature>
<evidence type="ECO:0000256" key="6">
    <source>
        <dbReference type="SAM" id="Phobius"/>
    </source>
</evidence>
<evidence type="ECO:0000256" key="1">
    <source>
        <dbReference type="ARBA" id="ARBA00004141"/>
    </source>
</evidence>
<dbReference type="GO" id="GO:0035435">
    <property type="term" value="P:phosphate ion transmembrane transport"/>
    <property type="evidence" value="ECO:0007669"/>
    <property type="project" value="TreeGrafter"/>
</dbReference>
<evidence type="ECO:0000256" key="3">
    <source>
        <dbReference type="ARBA" id="ARBA00022692"/>
    </source>
</evidence>
<dbReference type="EMBL" id="DXHV01000062">
    <property type="protein sequence ID" value="HIW00827.1"/>
    <property type="molecule type" value="Genomic_DNA"/>
</dbReference>
<keyword evidence="2" id="KW-0813">Transport</keyword>
<evidence type="ECO:0000256" key="5">
    <source>
        <dbReference type="ARBA" id="ARBA00023136"/>
    </source>
</evidence>
<feature type="transmembrane region" description="Helical" evidence="6">
    <location>
        <begin position="303"/>
        <end position="326"/>
    </location>
</feature>
<organism evidence="7 8">
    <name type="scientific">Candidatus Desulfovibrio intestinipullorum</name>
    <dbReference type="NCBI Taxonomy" id="2838536"/>
    <lineage>
        <taxon>Bacteria</taxon>
        <taxon>Pseudomonadati</taxon>
        <taxon>Thermodesulfobacteriota</taxon>
        <taxon>Desulfovibrionia</taxon>
        <taxon>Desulfovibrionales</taxon>
        <taxon>Desulfovibrionaceae</taxon>
        <taxon>Desulfovibrio</taxon>
    </lineage>
</organism>
<dbReference type="Proteomes" id="UP000886752">
    <property type="component" value="Unassembled WGS sequence"/>
</dbReference>
<dbReference type="InterPro" id="IPR001204">
    <property type="entry name" value="Phos_transporter"/>
</dbReference>
<feature type="transmembrane region" description="Helical" evidence="6">
    <location>
        <begin position="137"/>
        <end position="162"/>
    </location>
</feature>
<keyword evidence="5 6" id="KW-0472">Membrane</keyword>
<dbReference type="PANTHER" id="PTHR11101:SF80">
    <property type="entry name" value="PHOSPHATE TRANSPORTER"/>
    <property type="match status" value="1"/>
</dbReference>
<comment type="caution">
    <text evidence="7">The sequence shown here is derived from an EMBL/GenBank/DDBJ whole genome shotgun (WGS) entry which is preliminary data.</text>
</comment>
<evidence type="ECO:0000256" key="2">
    <source>
        <dbReference type="ARBA" id="ARBA00022448"/>
    </source>
</evidence>
<gene>
    <name evidence="7" type="ORF">H9894_06510</name>
</gene>
<name>A0A9D1PY99_9BACT</name>
<sequence length="335" mass="34823">MFELPLLLVLIVLTALIFDFTNGAHDCANAIATVVSTKVATPRMAVAMAAVLNLLGALLGTEVAKTLGGGLVFPEMVEGSQILVFAALVGAIVWNLLTWYLGIPSSSSHALIGGLLGAAWAHAGFAAINFSGVVGKVILPFIGSPLAGFCAGFVAMLIVAWICASHRRSRVNAWFRKLQLVSAGFMALSHGLNDAQKTMGVITLALLLFGEIDSVEIPLWVKLVCAGAMCMGTAVGGWKIVKTMGHRIFKLEPVHGFAAETATGCVITCASLMGAPVSTTHTVSAAIFGVGSSKRLSAVRWGVAGQLVTAWVLTLPCAGAVGALSYKVLHLIWPS</sequence>
<dbReference type="AlphaFoldDB" id="A0A9D1PY99"/>
<evidence type="ECO:0000256" key="4">
    <source>
        <dbReference type="ARBA" id="ARBA00022989"/>
    </source>
</evidence>
<proteinExistence type="predicted"/>
<reference evidence="7" key="1">
    <citation type="journal article" date="2021" name="PeerJ">
        <title>Extensive microbial diversity within the chicken gut microbiome revealed by metagenomics and culture.</title>
        <authorList>
            <person name="Gilroy R."/>
            <person name="Ravi A."/>
            <person name="Getino M."/>
            <person name="Pursley I."/>
            <person name="Horton D.L."/>
            <person name="Alikhan N.F."/>
            <person name="Baker D."/>
            <person name="Gharbi K."/>
            <person name="Hall N."/>
            <person name="Watson M."/>
            <person name="Adriaenssens E.M."/>
            <person name="Foster-Nyarko E."/>
            <person name="Jarju S."/>
            <person name="Secka A."/>
            <person name="Antonio M."/>
            <person name="Oren A."/>
            <person name="Chaudhuri R.R."/>
            <person name="La Ragione R."/>
            <person name="Hildebrand F."/>
            <person name="Pallen M.J."/>
        </authorList>
    </citation>
    <scope>NUCLEOTIDE SEQUENCE</scope>
    <source>
        <strain evidence="7">ChiHecec2B26-446</strain>
    </source>
</reference>
<evidence type="ECO:0000313" key="7">
    <source>
        <dbReference type="EMBL" id="HIW00827.1"/>
    </source>
</evidence>
<keyword evidence="3 6" id="KW-0812">Transmembrane</keyword>
<evidence type="ECO:0000313" key="8">
    <source>
        <dbReference type="Proteomes" id="UP000886752"/>
    </source>
</evidence>
<dbReference type="GO" id="GO:0005315">
    <property type="term" value="F:phosphate transmembrane transporter activity"/>
    <property type="evidence" value="ECO:0007669"/>
    <property type="project" value="InterPro"/>
</dbReference>
<comment type="subcellular location">
    <subcellularLocation>
        <location evidence="1">Membrane</location>
        <topology evidence="1">Multi-pass membrane protein</topology>
    </subcellularLocation>
</comment>
<protein>
    <submittedName>
        <fullName evidence="7">Inorganic phosphate transporter</fullName>
    </submittedName>
</protein>
<accession>A0A9D1PY99</accession>